<protein>
    <submittedName>
        <fullName evidence="1">CDP-glycerol glycerophosphotransferase family protein</fullName>
    </submittedName>
</protein>
<evidence type="ECO:0000313" key="1">
    <source>
        <dbReference type="EMBL" id="QQG45468.1"/>
    </source>
</evidence>
<reference evidence="1 2" key="1">
    <citation type="submission" date="2020-07" db="EMBL/GenBank/DDBJ databases">
        <title>Huge and variable diversity of episymbiotic CPR bacteria and DPANN archaea in groundwater ecosystems.</title>
        <authorList>
            <person name="He C.Y."/>
            <person name="Keren R."/>
            <person name="Whittaker M."/>
            <person name="Farag I.F."/>
            <person name="Doudna J."/>
            <person name="Cate J.H.D."/>
            <person name="Banfield J.F."/>
        </authorList>
    </citation>
    <scope>NUCLEOTIDE SEQUENCE [LARGE SCALE GENOMIC DNA]</scope>
    <source>
        <strain evidence="1">NC_groundwater_541_Ag_S-0.1um_46_50</strain>
    </source>
</reference>
<keyword evidence="1" id="KW-0808">Transferase</keyword>
<dbReference type="EMBL" id="CP066690">
    <property type="protein sequence ID" value="QQG45468.1"/>
    <property type="molecule type" value="Genomic_DNA"/>
</dbReference>
<organism evidence="1 2">
    <name type="scientific">Candidatus Sungiibacteriota bacterium</name>
    <dbReference type="NCBI Taxonomy" id="2750080"/>
    <lineage>
        <taxon>Bacteria</taxon>
        <taxon>Candidatus Sungiibacteriota</taxon>
    </lineage>
</organism>
<accession>A0A7T5USA3</accession>
<proteinExistence type="predicted"/>
<sequence>MTKTIFITVGEASVAHHLLRGEFWRKLLAGRNFRIVLIVPPSKAEEYRKEFSGDNILVEALPSIPFSTLERLMLFLALNALRTSTVTLNQMRKYLTTQGLMRHIAFFLKRGLWFFLGRSRIFQKFLRTAETFLPPHPSVGQLFERYHPSLVFSTVAMFAQMDVPILREARRRMVQTIGITRGWDNFTNSGVMRVVPDILLVHSRFAGKTAQKYQFIPDQRTIRVGFPRNDWFLRKDLIDSRQDFLARLGIDPKKRVIFFGAMEYFWFPRDGEIARIFNNLVESGKLPQDLIMLFRPYPGSTGSMERIEGLRYVVPDISSFTKSAADVWEMREKETAHLMNSIFHSEMVVTVASTLGIDGIVLDKPAISVGFEAGPAPYWFSAGRFLDHWSHWQALLETGGFRRADTAEEFANAIRSYLKNPHLDFEGRERVREQFLEPYDGRVGERIARILLKKLYS</sequence>
<dbReference type="Proteomes" id="UP000595618">
    <property type="component" value="Chromosome"/>
</dbReference>
<evidence type="ECO:0000313" key="2">
    <source>
        <dbReference type="Proteomes" id="UP000595618"/>
    </source>
</evidence>
<dbReference type="GO" id="GO:0047355">
    <property type="term" value="F:CDP-glycerol glycerophosphotransferase activity"/>
    <property type="evidence" value="ECO:0007669"/>
    <property type="project" value="InterPro"/>
</dbReference>
<dbReference type="AlphaFoldDB" id="A0A7T5USA3"/>
<dbReference type="Pfam" id="PF04464">
    <property type="entry name" value="Glyphos_transf"/>
    <property type="match status" value="1"/>
</dbReference>
<dbReference type="InterPro" id="IPR007554">
    <property type="entry name" value="Glycerophosphate_synth"/>
</dbReference>
<gene>
    <name evidence="1" type="ORF">HYW89_00825</name>
</gene>
<dbReference type="SUPFAM" id="SSF53756">
    <property type="entry name" value="UDP-Glycosyltransferase/glycogen phosphorylase"/>
    <property type="match status" value="1"/>
</dbReference>
<dbReference type="GO" id="GO:0016020">
    <property type="term" value="C:membrane"/>
    <property type="evidence" value="ECO:0007669"/>
    <property type="project" value="InterPro"/>
</dbReference>
<name>A0A7T5USA3_9BACT</name>